<dbReference type="OrthoDB" id="9767116at2"/>
<dbReference type="InterPro" id="IPR002890">
    <property type="entry name" value="MG2"/>
</dbReference>
<dbReference type="PANTHER" id="PTHR40094">
    <property type="entry name" value="ALPHA-2-MACROGLOBULIN HOMOLOG"/>
    <property type="match status" value="1"/>
</dbReference>
<dbReference type="Pfam" id="PF07703">
    <property type="entry name" value="A2M_BRD"/>
    <property type="match status" value="1"/>
</dbReference>
<sequence>MRAGNILSSLALAATVLLGTVLPGAAAERRIVTTEGADYFGKDFETVKDVGLDGCEAACIADESCKAFTYNTKARWCFLKSSFGDLRAAAGAVAGRIVTGEVAGPDLEARRLAELGFVPQANVDEARRLVGEVAGVPVEGSFDEILAGVDGALAGGETFRALDLLKMALRLAPERFDLWQRFATTATVAESDDWQVRERIRREATAAAIAAYLRAGDDAARASGLAAMSDAFARREVWRPAIKAARASLAVAPDAALASKLDTLVAEHGFRVTENTVDTASASPRICVVLSDTIDATRGEISDFVTVNGGHDLPVEAEGQQICIDGVAYGERYRVTLRPGLASTDGEVLARAADLDIYVRDRDPLVRFIGRAYVLPAGGEATIPVISVNVDTMDARLVRLGDRSLAAAVTGDKFLSQMAGYDVDEIANTSGEAVWTGQIDVTRDLNREVTTAVPVGELVADLKPGVYALSARATTKKDSWSADATQWFIVTDIGLSSLSGNDGLHVVARSLSSAAAVNGAQLRLVAVNNEVLGTATTDGEGYARFDAGLARGTGGSAPALVVAEGPSGDYSFLDLTKSAFDLTDRGVDGRPSPGPVDVFMVTERGVYRPGETVHVTALARDAKATAIADLPLTMIVRRPDGVEQARSLVDDEGLGGRSLALDLSADAMRGSWRVGAYTDPKGTPVAEASFLVEDFVPERLTFDLTPAAPAFDVGAPGSIALEARFLYGAPAAGLDVQGTVNLRPAAGIPGFAGVSFGLAEETFEPQTAYLQSVATDEAGKAELPLAAPDVAATSKPLEARISVQVSDSSGRPVERNVTLPVKGTAGRIGIDPQFDGAVEEGGNARFALVAIDAEGQAVAASGLRWTLSKVDSRFQWYNVDGSWNYEQVKVKSRVADGTIDAATDARPIVEAAVQWGEYVLEVADPSSRLLPASFGFEAGWYVAPSAEDTPDALKVTLDQPKYRVGDTVKARIEARFAGVALVTVVDDRLITMKTVDVPLEGATVELPVTAEWGPGAYVAATLIRPMDLQAKRMPARAIGLAHAGVDPGGRLLDVAISVPDKPSPRAMLPVEVTLANLPAGEEAYVTIAAVDVASSTSRPMRRRRRTAGISASAGSAWRCGTSMAS</sequence>
<dbReference type="GO" id="GO:0006508">
    <property type="term" value="P:proteolysis"/>
    <property type="evidence" value="ECO:0007669"/>
    <property type="project" value="InterPro"/>
</dbReference>
<feature type="domain" description="Apple" evidence="4">
    <location>
        <begin position="26"/>
        <end position="103"/>
    </location>
</feature>
<dbReference type="CDD" id="cd01100">
    <property type="entry name" value="APPLE_Factor_XI_like"/>
    <property type="match status" value="1"/>
</dbReference>
<dbReference type="InterPro" id="IPR051802">
    <property type="entry name" value="YfhM-like"/>
</dbReference>
<proteinExistence type="predicted"/>
<keyword evidence="6" id="KW-1185">Reference proteome</keyword>
<keyword evidence="2" id="KW-1015">Disulfide bond</keyword>
<dbReference type="PATRIC" id="fig|1439726.3.peg.3040"/>
<dbReference type="SUPFAM" id="SSF57414">
    <property type="entry name" value="Hairpin loop containing domain-like"/>
    <property type="match status" value="1"/>
</dbReference>
<organism evidence="5 6">
    <name type="scientific">Methylobrevis pamukkalensis</name>
    <dbReference type="NCBI Taxonomy" id="1439726"/>
    <lineage>
        <taxon>Bacteria</taxon>
        <taxon>Pseudomonadati</taxon>
        <taxon>Pseudomonadota</taxon>
        <taxon>Alphaproteobacteria</taxon>
        <taxon>Hyphomicrobiales</taxon>
        <taxon>Pleomorphomonadaceae</taxon>
        <taxon>Methylobrevis</taxon>
    </lineage>
</organism>
<dbReference type="InterPro" id="IPR041203">
    <property type="entry name" value="Bact_A2M_MG5"/>
</dbReference>
<evidence type="ECO:0000259" key="4">
    <source>
        <dbReference type="PROSITE" id="PS50948"/>
    </source>
</evidence>
<dbReference type="Pfam" id="PF17962">
    <property type="entry name" value="bMG6"/>
    <property type="match status" value="1"/>
</dbReference>
<dbReference type="InterPro" id="IPR041462">
    <property type="entry name" value="Bact_A2M_MG6"/>
</dbReference>
<dbReference type="Pfam" id="PF17972">
    <property type="entry name" value="bMG5"/>
    <property type="match status" value="1"/>
</dbReference>
<dbReference type="Pfam" id="PF11974">
    <property type="entry name" value="bMG3"/>
    <property type="match status" value="1"/>
</dbReference>
<evidence type="ECO:0000313" key="6">
    <source>
        <dbReference type="Proteomes" id="UP000094622"/>
    </source>
</evidence>
<dbReference type="SMART" id="SM01359">
    <property type="entry name" value="A2M_N_2"/>
    <property type="match status" value="1"/>
</dbReference>
<dbReference type="Pfam" id="PF01835">
    <property type="entry name" value="MG2"/>
    <property type="match status" value="1"/>
</dbReference>
<dbReference type="InterPro" id="IPR003609">
    <property type="entry name" value="Pan_app"/>
</dbReference>
<evidence type="ECO:0000256" key="1">
    <source>
        <dbReference type="ARBA" id="ARBA00022737"/>
    </source>
</evidence>
<dbReference type="GO" id="GO:0004866">
    <property type="term" value="F:endopeptidase inhibitor activity"/>
    <property type="evidence" value="ECO:0007669"/>
    <property type="project" value="InterPro"/>
</dbReference>
<dbReference type="EMBL" id="MCRJ01000073">
    <property type="protein sequence ID" value="ODN69802.1"/>
    <property type="molecule type" value="Genomic_DNA"/>
</dbReference>
<dbReference type="Gene3D" id="3.50.4.10">
    <property type="entry name" value="Hepatocyte Growth Factor"/>
    <property type="match status" value="1"/>
</dbReference>
<dbReference type="InterPro" id="IPR011625">
    <property type="entry name" value="A2M_N_BRD"/>
</dbReference>
<feature type="chain" id="PRO_5009128813" evidence="3">
    <location>
        <begin position="27"/>
        <end position="1125"/>
    </location>
</feature>
<dbReference type="Pfam" id="PF21142">
    <property type="entry name" value="A2M_bMG2"/>
    <property type="match status" value="1"/>
</dbReference>
<dbReference type="PANTHER" id="PTHR40094:SF1">
    <property type="entry name" value="UBIQUITIN DOMAIN-CONTAINING PROTEIN"/>
    <property type="match status" value="1"/>
</dbReference>
<dbReference type="SMART" id="SM00223">
    <property type="entry name" value="APPLE"/>
    <property type="match status" value="1"/>
</dbReference>
<evidence type="ECO:0000256" key="2">
    <source>
        <dbReference type="ARBA" id="ARBA00023157"/>
    </source>
</evidence>
<evidence type="ECO:0000256" key="3">
    <source>
        <dbReference type="SAM" id="SignalP"/>
    </source>
</evidence>
<keyword evidence="1" id="KW-0677">Repeat</keyword>
<dbReference type="InterPro" id="IPR000177">
    <property type="entry name" value="Apple"/>
</dbReference>
<evidence type="ECO:0000313" key="5">
    <source>
        <dbReference type="EMBL" id="ODN69802.1"/>
    </source>
</evidence>
<dbReference type="Gene3D" id="2.60.40.1930">
    <property type="match status" value="1"/>
</dbReference>
<dbReference type="Proteomes" id="UP000094622">
    <property type="component" value="Unassembled WGS sequence"/>
</dbReference>
<dbReference type="InterPro" id="IPR021868">
    <property type="entry name" value="Alpha_2_Macroglob_MG3"/>
</dbReference>
<protein>
    <submittedName>
        <fullName evidence="5">MG2 domain protein</fullName>
    </submittedName>
</protein>
<keyword evidence="3" id="KW-0732">Signal</keyword>
<dbReference type="InterPro" id="IPR049120">
    <property type="entry name" value="A2M_bMG2"/>
</dbReference>
<dbReference type="RefSeq" id="WP_141703738.1">
    <property type="nucleotide sequence ID" value="NZ_MCRJ01000073.1"/>
</dbReference>
<comment type="caution">
    <text evidence="5">The sequence shown here is derived from an EMBL/GenBank/DDBJ whole genome shotgun (WGS) entry which is preliminary data.</text>
</comment>
<name>A0A1E3H0I6_9HYPH</name>
<gene>
    <name evidence="5" type="ORF">A6302_02885</name>
</gene>
<dbReference type="Pfam" id="PF00024">
    <property type="entry name" value="PAN_1"/>
    <property type="match status" value="1"/>
</dbReference>
<feature type="signal peptide" evidence="3">
    <location>
        <begin position="1"/>
        <end position="26"/>
    </location>
</feature>
<dbReference type="GO" id="GO:0005576">
    <property type="term" value="C:extracellular region"/>
    <property type="evidence" value="ECO:0007669"/>
    <property type="project" value="InterPro"/>
</dbReference>
<reference evidence="5 6" key="1">
    <citation type="submission" date="2016-07" db="EMBL/GenBank/DDBJ databases">
        <title>Draft Genome Sequence of Methylobrevis pamukkalensis PK2.</title>
        <authorList>
            <person name="Vasilenko O.V."/>
            <person name="Doronina N.V."/>
            <person name="Shmareva M.N."/>
            <person name="Tarlachkov S.V."/>
            <person name="Mustakhimov I."/>
            <person name="Trotsenko Y.A."/>
        </authorList>
    </citation>
    <scope>NUCLEOTIDE SEQUENCE [LARGE SCALE GENOMIC DNA]</scope>
    <source>
        <strain evidence="5 6">PK2</strain>
    </source>
</reference>
<dbReference type="AlphaFoldDB" id="A0A1E3H0I6"/>
<dbReference type="PROSITE" id="PS50948">
    <property type="entry name" value="PAN"/>
    <property type="match status" value="1"/>
</dbReference>
<accession>A0A1E3H0I6</accession>